<protein>
    <submittedName>
        <fullName evidence="1">Uncharacterized protein</fullName>
    </submittedName>
</protein>
<name>A0A5C5RRB6_9ACTN</name>
<sequence>MRVRTEAAREALAPLRELHSKADCDDAECGEECRYGFPMCAGCLEPWPCDTARLIYPEEEL</sequence>
<evidence type="ECO:0000313" key="2">
    <source>
        <dbReference type="Proteomes" id="UP000319375"/>
    </source>
</evidence>
<proteinExistence type="predicted"/>
<evidence type="ECO:0000313" key="1">
    <source>
        <dbReference type="EMBL" id="TWS25609.1"/>
    </source>
</evidence>
<comment type="caution">
    <text evidence="1">The sequence shown here is derived from an EMBL/GenBank/DDBJ whole genome shotgun (WGS) entry which is preliminary data.</text>
</comment>
<dbReference type="OrthoDB" id="4641795at2"/>
<reference evidence="1 2" key="1">
    <citation type="submission" date="2019-06" db="EMBL/GenBank/DDBJ databases">
        <title>Tsukamurella conjunctivitidis sp. nov., Tsukamurella assacharolytica sp. nov. and Tsukamurella sputae sp. nov. isolated from patients with conjunctivitis, bacteraemia (lymphoma) and respiratory infection (sputum) in Hong Kong.</title>
        <authorList>
            <person name="Teng J.L.L."/>
            <person name="Lee H.H."/>
            <person name="Fong J.Y.H."/>
            <person name="Fok K.M.N."/>
            <person name="Lau S.K.P."/>
            <person name="Woo P.C.Y."/>
        </authorList>
    </citation>
    <scope>NUCLEOTIDE SEQUENCE [LARGE SCALE GENOMIC DNA]</scope>
    <source>
        <strain evidence="1 2">HKU72</strain>
    </source>
</reference>
<organism evidence="1 2">
    <name type="scientific">Tsukamurella conjunctivitidis</name>
    <dbReference type="NCBI Taxonomy" id="2592068"/>
    <lineage>
        <taxon>Bacteria</taxon>
        <taxon>Bacillati</taxon>
        <taxon>Actinomycetota</taxon>
        <taxon>Actinomycetes</taxon>
        <taxon>Mycobacteriales</taxon>
        <taxon>Tsukamurellaceae</taxon>
        <taxon>Tsukamurella</taxon>
    </lineage>
</organism>
<dbReference type="Proteomes" id="UP000319375">
    <property type="component" value="Unassembled WGS sequence"/>
</dbReference>
<dbReference type="EMBL" id="VIGX01000026">
    <property type="protein sequence ID" value="TWS25609.1"/>
    <property type="molecule type" value="Genomic_DNA"/>
</dbReference>
<accession>A0A5C5RRB6</accession>
<dbReference type="AlphaFoldDB" id="A0A5C5RRB6"/>
<keyword evidence="2" id="KW-1185">Reference proteome</keyword>
<gene>
    <name evidence="1" type="ORF">FK530_22855</name>
</gene>